<dbReference type="RefSeq" id="WP_343888575.1">
    <property type="nucleotide sequence ID" value="NZ_BAAAEH010000010.1"/>
</dbReference>
<keyword evidence="3" id="KW-1185">Reference proteome</keyword>
<feature type="transmembrane region" description="Helical" evidence="1">
    <location>
        <begin position="91"/>
        <end position="109"/>
    </location>
</feature>
<dbReference type="Proteomes" id="UP001419910">
    <property type="component" value="Unassembled WGS sequence"/>
</dbReference>
<feature type="transmembrane region" description="Helical" evidence="1">
    <location>
        <begin position="40"/>
        <end position="65"/>
    </location>
</feature>
<evidence type="ECO:0008006" key="4">
    <source>
        <dbReference type="Google" id="ProtNLM"/>
    </source>
</evidence>
<gene>
    <name evidence="2" type="ORF">ABC974_10570</name>
</gene>
<evidence type="ECO:0000313" key="3">
    <source>
        <dbReference type="Proteomes" id="UP001419910"/>
    </source>
</evidence>
<feature type="transmembrane region" description="Helical" evidence="1">
    <location>
        <begin position="7"/>
        <end position="34"/>
    </location>
</feature>
<reference evidence="2 3" key="1">
    <citation type="submission" date="2024-05" db="EMBL/GenBank/DDBJ databases">
        <authorList>
            <person name="Liu Q."/>
            <person name="Xin Y.-H."/>
        </authorList>
    </citation>
    <scope>NUCLEOTIDE SEQUENCE [LARGE SCALE GENOMIC DNA]</scope>
    <source>
        <strain evidence="2 3">CGMCC 1.10181</strain>
    </source>
</reference>
<feature type="transmembrane region" description="Helical" evidence="1">
    <location>
        <begin position="161"/>
        <end position="179"/>
    </location>
</feature>
<accession>A0ABU9Y2P9</accession>
<feature type="transmembrane region" description="Helical" evidence="1">
    <location>
        <begin position="121"/>
        <end position="140"/>
    </location>
</feature>
<protein>
    <recommendedName>
        <fullName evidence="4">DedA family protein</fullName>
    </recommendedName>
</protein>
<evidence type="ECO:0000313" key="2">
    <source>
        <dbReference type="EMBL" id="MEN2790070.1"/>
    </source>
</evidence>
<evidence type="ECO:0000256" key="1">
    <source>
        <dbReference type="SAM" id="Phobius"/>
    </source>
</evidence>
<keyword evidence="1" id="KW-1133">Transmembrane helix</keyword>
<comment type="caution">
    <text evidence="2">The sequence shown here is derived from an EMBL/GenBank/DDBJ whole genome shotgun (WGS) entry which is preliminary data.</text>
</comment>
<keyword evidence="1" id="KW-0812">Transmembrane</keyword>
<proteinExistence type="predicted"/>
<dbReference type="EMBL" id="JBDIME010000007">
    <property type="protein sequence ID" value="MEN2790070.1"/>
    <property type="molecule type" value="Genomic_DNA"/>
</dbReference>
<sequence length="188" mass="20412">MMADYLIFFMIVLGVNLMPAFGPPTWSIIVLYGLNTKLPVPALVLIGALAAASGRFLLAHGFRLLAGRLPEKMKRNLAAAREALGQRKRNAILGLGLFALSPVPSAQLFEAAGLTRVSLLPFTAAFFVGRVVSYSIYAVSAQHIRESSIGDAFRRSLTNPLGIALQLAMLGLLVALSQIDWEKHLRRK</sequence>
<organism evidence="2 3">
    <name type="scientific">Sphingomonas oligophenolica</name>
    <dbReference type="NCBI Taxonomy" id="301154"/>
    <lineage>
        <taxon>Bacteria</taxon>
        <taxon>Pseudomonadati</taxon>
        <taxon>Pseudomonadota</taxon>
        <taxon>Alphaproteobacteria</taxon>
        <taxon>Sphingomonadales</taxon>
        <taxon>Sphingomonadaceae</taxon>
        <taxon>Sphingomonas</taxon>
    </lineage>
</organism>
<name>A0ABU9Y2P9_9SPHN</name>
<keyword evidence="1" id="KW-0472">Membrane</keyword>